<evidence type="ECO:0000313" key="1">
    <source>
        <dbReference type="EnsemblPlants" id="Bo11912s010.1"/>
    </source>
</evidence>
<proteinExistence type="predicted"/>
<evidence type="ECO:0000313" key="2">
    <source>
        <dbReference type="Proteomes" id="UP000032141"/>
    </source>
</evidence>
<organism evidence="1 2">
    <name type="scientific">Brassica oleracea var. oleracea</name>
    <dbReference type="NCBI Taxonomy" id="109376"/>
    <lineage>
        <taxon>Eukaryota</taxon>
        <taxon>Viridiplantae</taxon>
        <taxon>Streptophyta</taxon>
        <taxon>Embryophyta</taxon>
        <taxon>Tracheophyta</taxon>
        <taxon>Spermatophyta</taxon>
        <taxon>Magnoliopsida</taxon>
        <taxon>eudicotyledons</taxon>
        <taxon>Gunneridae</taxon>
        <taxon>Pentapetalae</taxon>
        <taxon>rosids</taxon>
        <taxon>malvids</taxon>
        <taxon>Brassicales</taxon>
        <taxon>Brassicaceae</taxon>
        <taxon>Brassiceae</taxon>
        <taxon>Brassica</taxon>
    </lineage>
</organism>
<protein>
    <submittedName>
        <fullName evidence="1">Uncharacterized protein</fullName>
    </submittedName>
</protein>
<dbReference type="Proteomes" id="UP000032141">
    <property type="component" value="Unassembled WGS sequence"/>
</dbReference>
<reference evidence="1" key="2">
    <citation type="submission" date="2015-06" db="UniProtKB">
        <authorList>
            <consortium name="EnsemblPlants"/>
        </authorList>
    </citation>
    <scope>IDENTIFICATION</scope>
</reference>
<keyword evidence="2" id="KW-1185">Reference proteome</keyword>
<dbReference type="eggNOG" id="KOG0017">
    <property type="taxonomic scope" value="Eukaryota"/>
</dbReference>
<dbReference type="HOGENOM" id="CLU_160251_0_0_1"/>
<accession>A0A0D2ZZ92</accession>
<dbReference type="OMA" id="WIQEDLM"/>
<dbReference type="EnsemblPlants" id="Bo11912s010.1">
    <property type="protein sequence ID" value="Bo11912s010.1"/>
    <property type="gene ID" value="Bo11912s010"/>
</dbReference>
<reference evidence="1" key="1">
    <citation type="journal article" date="2014" name="Genome Biol.">
        <title>Transcriptome and methylome profiling reveals relics of genome dominance in the mesopolyploid Brassica oleracea.</title>
        <authorList>
            <person name="Parkin I.A."/>
            <person name="Koh C."/>
            <person name="Tang H."/>
            <person name="Robinson S.J."/>
            <person name="Kagale S."/>
            <person name="Clarke W.E."/>
            <person name="Town C.D."/>
            <person name="Nixon J."/>
            <person name="Krishnakumar V."/>
            <person name="Bidwell S.L."/>
            <person name="Denoeud F."/>
            <person name="Belcram H."/>
            <person name="Links M.G."/>
            <person name="Just J."/>
            <person name="Clarke C."/>
            <person name="Bender T."/>
            <person name="Huebert T."/>
            <person name="Mason A.S."/>
            <person name="Pires J.C."/>
            <person name="Barker G."/>
            <person name="Moore J."/>
            <person name="Walley P.G."/>
            <person name="Manoli S."/>
            <person name="Batley J."/>
            <person name="Edwards D."/>
            <person name="Nelson M.N."/>
            <person name="Wang X."/>
            <person name="Paterson A.H."/>
            <person name="King G."/>
            <person name="Bancroft I."/>
            <person name="Chalhoub B."/>
            <person name="Sharpe A.G."/>
        </authorList>
    </citation>
    <scope>NUCLEOTIDE SEQUENCE [LARGE SCALE GENOMIC DNA]</scope>
    <source>
        <strain evidence="1">cv. TO1000</strain>
    </source>
</reference>
<dbReference type="AlphaFoldDB" id="A0A0D2ZZ92"/>
<dbReference type="Gramene" id="Bo11912s010.1">
    <property type="protein sequence ID" value="Bo11912s010.1"/>
    <property type="gene ID" value="Bo11912s010"/>
</dbReference>
<sequence>MEGTYKVITVPVALKGSGNYLLWSRLVKTAIGRLGLWSHITDEAPKPVAKVGEGSEGDGDQVAAAEKKWIQEDLMVLSVLQGSLEVHVLDAYSY</sequence>
<name>A0A0D2ZZ92_BRAOL</name>